<dbReference type="InterPro" id="IPR039422">
    <property type="entry name" value="MarR/SlyA-like"/>
</dbReference>
<keyword evidence="3" id="KW-0804">Transcription</keyword>
<comment type="caution">
    <text evidence="5">The sequence shown here is derived from an EMBL/GenBank/DDBJ whole genome shotgun (WGS) entry which is preliminary data.</text>
</comment>
<dbReference type="EMBL" id="JACORT010000005">
    <property type="protein sequence ID" value="MBC5784068.1"/>
    <property type="molecule type" value="Genomic_DNA"/>
</dbReference>
<dbReference type="Proteomes" id="UP000608513">
    <property type="component" value="Unassembled WGS sequence"/>
</dbReference>
<organism evidence="5 6">
    <name type="scientific">Ramlibacter cellulosilyticus</name>
    <dbReference type="NCBI Taxonomy" id="2764187"/>
    <lineage>
        <taxon>Bacteria</taxon>
        <taxon>Pseudomonadati</taxon>
        <taxon>Pseudomonadota</taxon>
        <taxon>Betaproteobacteria</taxon>
        <taxon>Burkholderiales</taxon>
        <taxon>Comamonadaceae</taxon>
        <taxon>Ramlibacter</taxon>
    </lineage>
</organism>
<dbReference type="SUPFAM" id="SSF46785">
    <property type="entry name" value="Winged helix' DNA-binding domain"/>
    <property type="match status" value="1"/>
</dbReference>
<evidence type="ECO:0000313" key="6">
    <source>
        <dbReference type="Proteomes" id="UP000608513"/>
    </source>
</evidence>
<sequence length="167" mass="17883">MATSATARKAGAVRADPASQVLRRFRTVFNAVRSHFRSIETTVGVSGAQVWALSQVASNPGIGVGQLARKMDVHQSTASNLVRALLDAGLVVSEKGETDRRAVHLRATARGLKALNKAPAPLTGLLPDALRRLDDATLQRLDRDLEKLIRELKADPAMANVLIGSDE</sequence>
<feature type="domain" description="HTH marR-type" evidence="4">
    <location>
        <begin position="18"/>
        <end position="150"/>
    </location>
</feature>
<protein>
    <submittedName>
        <fullName evidence="5">MarR family transcriptional regulator</fullName>
    </submittedName>
</protein>
<dbReference type="GO" id="GO:0003700">
    <property type="term" value="F:DNA-binding transcription factor activity"/>
    <property type="evidence" value="ECO:0007669"/>
    <property type="project" value="InterPro"/>
</dbReference>
<dbReference type="PROSITE" id="PS01117">
    <property type="entry name" value="HTH_MARR_1"/>
    <property type="match status" value="1"/>
</dbReference>
<evidence type="ECO:0000259" key="4">
    <source>
        <dbReference type="PROSITE" id="PS50995"/>
    </source>
</evidence>
<evidence type="ECO:0000256" key="2">
    <source>
        <dbReference type="ARBA" id="ARBA00023125"/>
    </source>
</evidence>
<dbReference type="Gene3D" id="1.10.10.10">
    <property type="entry name" value="Winged helix-like DNA-binding domain superfamily/Winged helix DNA-binding domain"/>
    <property type="match status" value="1"/>
</dbReference>
<dbReference type="PANTHER" id="PTHR33164">
    <property type="entry name" value="TRANSCRIPTIONAL REGULATOR, MARR FAMILY"/>
    <property type="match status" value="1"/>
</dbReference>
<evidence type="ECO:0000256" key="1">
    <source>
        <dbReference type="ARBA" id="ARBA00023015"/>
    </source>
</evidence>
<evidence type="ECO:0000256" key="3">
    <source>
        <dbReference type="ARBA" id="ARBA00023163"/>
    </source>
</evidence>
<dbReference type="Pfam" id="PF12802">
    <property type="entry name" value="MarR_2"/>
    <property type="match status" value="1"/>
</dbReference>
<evidence type="ECO:0000313" key="5">
    <source>
        <dbReference type="EMBL" id="MBC5784068.1"/>
    </source>
</evidence>
<proteinExistence type="predicted"/>
<name>A0A923MSP6_9BURK</name>
<gene>
    <name evidence="5" type="ORF">H8N03_14040</name>
</gene>
<dbReference type="InterPro" id="IPR036388">
    <property type="entry name" value="WH-like_DNA-bd_sf"/>
</dbReference>
<reference evidence="5" key="1">
    <citation type="submission" date="2020-08" db="EMBL/GenBank/DDBJ databases">
        <title>Ramlibacter sp. USB13 16S ribosomal RNA gene genome sequencing and assembly.</title>
        <authorList>
            <person name="Kang M."/>
        </authorList>
    </citation>
    <scope>NUCLEOTIDE SEQUENCE</scope>
    <source>
        <strain evidence="5">USB13</strain>
    </source>
</reference>
<accession>A0A923MSP6</accession>
<dbReference type="InterPro" id="IPR023187">
    <property type="entry name" value="Tscrpt_reg_MarR-type_CS"/>
</dbReference>
<dbReference type="GO" id="GO:0003677">
    <property type="term" value="F:DNA binding"/>
    <property type="evidence" value="ECO:0007669"/>
    <property type="project" value="UniProtKB-KW"/>
</dbReference>
<dbReference type="GO" id="GO:0006950">
    <property type="term" value="P:response to stress"/>
    <property type="evidence" value="ECO:0007669"/>
    <property type="project" value="TreeGrafter"/>
</dbReference>
<keyword evidence="2" id="KW-0238">DNA-binding</keyword>
<dbReference type="InterPro" id="IPR000835">
    <property type="entry name" value="HTH_MarR-typ"/>
</dbReference>
<dbReference type="InterPro" id="IPR036390">
    <property type="entry name" value="WH_DNA-bd_sf"/>
</dbReference>
<dbReference type="PROSITE" id="PS50995">
    <property type="entry name" value="HTH_MARR_2"/>
    <property type="match status" value="1"/>
</dbReference>
<dbReference type="SMART" id="SM00347">
    <property type="entry name" value="HTH_MARR"/>
    <property type="match status" value="1"/>
</dbReference>
<dbReference type="PANTHER" id="PTHR33164:SF43">
    <property type="entry name" value="HTH-TYPE TRANSCRIPTIONAL REPRESSOR YETL"/>
    <property type="match status" value="1"/>
</dbReference>
<keyword evidence="6" id="KW-1185">Reference proteome</keyword>
<dbReference type="AlphaFoldDB" id="A0A923MSP6"/>
<keyword evidence="1" id="KW-0805">Transcription regulation</keyword>